<reference evidence="2" key="2">
    <citation type="submission" date="2020-09" db="EMBL/GenBank/DDBJ databases">
        <authorList>
            <person name="Sun Q."/>
            <person name="Kim S."/>
        </authorList>
    </citation>
    <scope>NUCLEOTIDE SEQUENCE</scope>
    <source>
        <strain evidence="2">KCTC 32437</strain>
    </source>
</reference>
<dbReference type="RefSeq" id="WP_189425395.1">
    <property type="nucleotide sequence ID" value="NZ_BMZE01000002.1"/>
</dbReference>
<evidence type="ECO:0000256" key="1">
    <source>
        <dbReference type="SAM" id="Phobius"/>
    </source>
</evidence>
<protein>
    <submittedName>
        <fullName evidence="2">Uncharacterized protein</fullName>
    </submittedName>
</protein>
<evidence type="ECO:0000313" key="2">
    <source>
        <dbReference type="EMBL" id="GHA23265.1"/>
    </source>
</evidence>
<keyword evidence="1" id="KW-0472">Membrane</keyword>
<comment type="caution">
    <text evidence="2">The sequence shown here is derived from an EMBL/GenBank/DDBJ whole genome shotgun (WGS) entry which is preliminary data.</text>
</comment>
<feature type="transmembrane region" description="Helical" evidence="1">
    <location>
        <begin position="76"/>
        <end position="98"/>
    </location>
</feature>
<evidence type="ECO:0000313" key="3">
    <source>
        <dbReference type="Proteomes" id="UP000646579"/>
    </source>
</evidence>
<keyword evidence="1" id="KW-0812">Transmembrane</keyword>
<reference evidence="2" key="1">
    <citation type="journal article" date="2014" name="Int. J. Syst. Evol. Microbiol.">
        <title>Complete genome sequence of Corynebacterium casei LMG S-19264T (=DSM 44701T), isolated from a smear-ripened cheese.</title>
        <authorList>
            <consortium name="US DOE Joint Genome Institute (JGI-PGF)"/>
            <person name="Walter F."/>
            <person name="Albersmeier A."/>
            <person name="Kalinowski J."/>
            <person name="Ruckert C."/>
        </authorList>
    </citation>
    <scope>NUCLEOTIDE SEQUENCE</scope>
    <source>
        <strain evidence="2">KCTC 32437</strain>
    </source>
</reference>
<dbReference type="AlphaFoldDB" id="A0A918S460"/>
<dbReference type="Proteomes" id="UP000646579">
    <property type="component" value="Unassembled WGS sequence"/>
</dbReference>
<accession>A0A918S460</accession>
<keyword evidence="1" id="KW-1133">Transmembrane helix</keyword>
<dbReference type="EMBL" id="BMZE01000002">
    <property type="protein sequence ID" value="GHA23265.1"/>
    <property type="molecule type" value="Genomic_DNA"/>
</dbReference>
<gene>
    <name evidence="2" type="ORF">GCM10007989_18430</name>
</gene>
<proteinExistence type="predicted"/>
<name>A0A918S460_9HYPH</name>
<sequence>MTFEMVRRRFPWAIHALVLVLIIIFATLPLIGVFVAEWLAGAAGHDCRLDEAGIYPCEYFGINVGGLLGALFAMGWLALVTLPLGAVALVAWIVIMFVHRHSWHNKKHDH</sequence>
<organism evidence="2 3">
    <name type="scientific">Devosia pacifica</name>
    <dbReference type="NCBI Taxonomy" id="1335967"/>
    <lineage>
        <taxon>Bacteria</taxon>
        <taxon>Pseudomonadati</taxon>
        <taxon>Pseudomonadota</taxon>
        <taxon>Alphaproteobacteria</taxon>
        <taxon>Hyphomicrobiales</taxon>
        <taxon>Devosiaceae</taxon>
        <taxon>Devosia</taxon>
    </lineage>
</organism>
<feature type="transmembrane region" description="Helical" evidence="1">
    <location>
        <begin position="12"/>
        <end position="36"/>
    </location>
</feature>
<keyword evidence="3" id="KW-1185">Reference proteome</keyword>